<comment type="caution">
    <text evidence="2">The sequence shown here is derived from an EMBL/GenBank/DDBJ whole genome shotgun (WGS) entry which is preliminary data.</text>
</comment>
<dbReference type="AlphaFoldDB" id="A0A225EBQ2"/>
<dbReference type="PANTHER" id="PTHR11670">
    <property type="entry name" value="ACONITASE/IRON-RESPONSIVE ELEMENT FAMILY MEMBER"/>
    <property type="match status" value="1"/>
</dbReference>
<protein>
    <submittedName>
        <fullName evidence="2">Aconitate hydratase</fullName>
    </submittedName>
</protein>
<accession>A0A225EBQ2</accession>
<dbReference type="EMBL" id="NIDE01000001">
    <property type="protein sequence ID" value="OWK47436.1"/>
    <property type="molecule type" value="Genomic_DNA"/>
</dbReference>
<dbReference type="SUPFAM" id="SSF52016">
    <property type="entry name" value="LeuD/IlvD-like"/>
    <property type="match status" value="1"/>
</dbReference>
<proteinExistence type="predicted"/>
<gene>
    <name evidence="2" type="ORF">FRUB_01135</name>
</gene>
<keyword evidence="3" id="KW-1185">Reference proteome</keyword>
<dbReference type="Proteomes" id="UP000214646">
    <property type="component" value="Unassembled WGS sequence"/>
</dbReference>
<feature type="domain" description="Aconitase A/isopropylmalate dehydratase small subunit swivel" evidence="1">
    <location>
        <begin position="14"/>
        <end position="38"/>
    </location>
</feature>
<evidence type="ECO:0000313" key="3">
    <source>
        <dbReference type="Proteomes" id="UP000214646"/>
    </source>
</evidence>
<dbReference type="InterPro" id="IPR006249">
    <property type="entry name" value="Aconitase/IRP2"/>
</dbReference>
<evidence type="ECO:0000259" key="1">
    <source>
        <dbReference type="Pfam" id="PF00694"/>
    </source>
</evidence>
<dbReference type="InterPro" id="IPR000573">
    <property type="entry name" value="AconitaseA/IPMdHydase_ssu_swvl"/>
</dbReference>
<evidence type="ECO:0000313" key="2">
    <source>
        <dbReference type="EMBL" id="OWK47436.1"/>
    </source>
</evidence>
<dbReference type="RefSeq" id="WP_088252540.1">
    <property type="nucleotide sequence ID" value="NZ_NIDE01000001.1"/>
</dbReference>
<dbReference type="InterPro" id="IPR015928">
    <property type="entry name" value="Aconitase/3IPM_dehydase_swvl"/>
</dbReference>
<reference evidence="3" key="1">
    <citation type="submission" date="2017-06" db="EMBL/GenBank/DDBJ databases">
        <title>Genome analysis of Fimbriiglobus ruber SP5, the first member of the order Planctomycetales with confirmed chitinolytic capability.</title>
        <authorList>
            <person name="Ravin N.V."/>
            <person name="Rakitin A.L."/>
            <person name="Ivanova A.A."/>
            <person name="Beletsky A.V."/>
            <person name="Kulichevskaya I.S."/>
            <person name="Mardanov A.V."/>
            <person name="Dedysh S.N."/>
        </authorList>
    </citation>
    <scope>NUCLEOTIDE SEQUENCE [LARGE SCALE GENOMIC DNA]</scope>
    <source>
        <strain evidence="3">SP5</strain>
    </source>
</reference>
<dbReference type="Pfam" id="PF00694">
    <property type="entry name" value="Aconitase_C"/>
    <property type="match status" value="1"/>
</dbReference>
<name>A0A225EBQ2_9BACT</name>
<organism evidence="2 3">
    <name type="scientific">Fimbriiglobus ruber</name>
    <dbReference type="NCBI Taxonomy" id="1908690"/>
    <lineage>
        <taxon>Bacteria</taxon>
        <taxon>Pseudomonadati</taxon>
        <taxon>Planctomycetota</taxon>
        <taxon>Planctomycetia</taxon>
        <taxon>Gemmatales</taxon>
        <taxon>Gemmataceae</taxon>
        <taxon>Fimbriiglobus</taxon>
    </lineage>
</organism>
<sequence>MPCGHGARDGVGAIAESFERIRRSNLVGMGVVPLQFHAGESAHSLGLTGEEVYDIAGLVDGLKANFVGSKDLAVTATRPDGTVVKFHVVCRIDTPQEVLYYLYGGILPYVHRQLLGNNAWKNRTN</sequence>
<dbReference type="Gene3D" id="3.20.19.10">
    <property type="entry name" value="Aconitase, domain 4"/>
    <property type="match status" value="1"/>
</dbReference>